<keyword evidence="3" id="KW-1185">Reference proteome</keyword>
<dbReference type="KEGG" id="tsu:Tresu_2096"/>
<dbReference type="eggNOG" id="COG5523">
    <property type="taxonomic scope" value="Bacteria"/>
</dbReference>
<dbReference type="Proteomes" id="UP000006852">
    <property type="component" value="Chromosome"/>
</dbReference>
<dbReference type="PANTHER" id="PTHR40076:SF1">
    <property type="entry name" value="MEMBRANE PROTEIN"/>
    <property type="match status" value="1"/>
</dbReference>
<evidence type="ECO:0008006" key="4">
    <source>
        <dbReference type="Google" id="ProtNLM"/>
    </source>
</evidence>
<dbReference type="Pfam" id="PF06161">
    <property type="entry name" value="DUF975"/>
    <property type="match status" value="1"/>
</dbReference>
<reference evidence="3" key="2">
    <citation type="submission" date="2011-04" db="EMBL/GenBank/DDBJ databases">
        <title>The complete genome of chromosome of Treponema succinifaciens DSM 2489.</title>
        <authorList>
            <person name="Lucas S."/>
            <person name="Copeland A."/>
            <person name="Lapidus A."/>
            <person name="Bruce D."/>
            <person name="Goodwin L."/>
            <person name="Pitluck S."/>
            <person name="Peters L."/>
            <person name="Kyrpides N."/>
            <person name="Mavromatis K."/>
            <person name="Ivanova N."/>
            <person name="Ovchinnikova G."/>
            <person name="Teshima H."/>
            <person name="Detter J.C."/>
            <person name="Tapia R."/>
            <person name="Han C."/>
            <person name="Land M."/>
            <person name="Hauser L."/>
            <person name="Markowitz V."/>
            <person name="Cheng J.-F."/>
            <person name="Hugenholtz P."/>
            <person name="Woyke T."/>
            <person name="Wu D."/>
            <person name="Gronow S."/>
            <person name="Wellnitz S."/>
            <person name="Brambilla E."/>
            <person name="Klenk H.-P."/>
            <person name="Eisen J.A."/>
        </authorList>
    </citation>
    <scope>NUCLEOTIDE SEQUENCE [LARGE SCALE GENOMIC DNA]</scope>
    <source>
        <strain evidence="3">ATCC 33096 / DSM 2489 / 6091</strain>
    </source>
</reference>
<evidence type="ECO:0000313" key="2">
    <source>
        <dbReference type="EMBL" id="AEB14966.1"/>
    </source>
</evidence>
<dbReference type="InterPro" id="IPR010380">
    <property type="entry name" value="DUF975"/>
</dbReference>
<feature type="transmembrane region" description="Helical" evidence="1">
    <location>
        <begin position="93"/>
        <end position="116"/>
    </location>
</feature>
<dbReference type="AlphaFoldDB" id="F2NTH7"/>
<dbReference type="STRING" id="869209.Tresu_2096"/>
<dbReference type="RefSeq" id="WP_013702219.1">
    <property type="nucleotide sequence ID" value="NC_015385.1"/>
</dbReference>
<feature type="transmembrane region" description="Helical" evidence="1">
    <location>
        <begin position="51"/>
        <end position="72"/>
    </location>
</feature>
<dbReference type="HOGENOM" id="CLU_045673_2_0_12"/>
<gene>
    <name evidence="2" type="ordered locus">Tresu_2096</name>
</gene>
<protein>
    <recommendedName>
        <fullName evidence="4">Integral membrane protein</fullName>
    </recommendedName>
</protein>
<dbReference type="OrthoDB" id="9784844at2"/>
<sequence length="215" mass="24700">MFERINYKNQAREQLKGKLKTPIIAFVVTMAITAMAAGLPQENLDGTTGLISFLLISFINSVSSFAFLRIFIQIYNTKTKAEFSDFINSFSHFVKAFLGFLWFYLWVGLWSLLFFFPGIVKAFSYSQMFFVLAENPKISVSKAMNISKVLTRNHKGDLFLMSLSFLGWEFLSMLTLFILQIWIKPYEAMSFTNAYYALKEEAFRTGSLTPADFES</sequence>
<evidence type="ECO:0000256" key="1">
    <source>
        <dbReference type="SAM" id="Phobius"/>
    </source>
</evidence>
<dbReference type="GeneID" id="302999219"/>
<name>F2NTH7_TRES6</name>
<dbReference type="EMBL" id="CP002631">
    <property type="protein sequence ID" value="AEB14966.1"/>
    <property type="molecule type" value="Genomic_DNA"/>
</dbReference>
<keyword evidence="1" id="KW-0472">Membrane</keyword>
<keyword evidence="1" id="KW-1133">Transmembrane helix</keyword>
<feature type="transmembrane region" description="Helical" evidence="1">
    <location>
        <begin position="158"/>
        <end position="183"/>
    </location>
</feature>
<reference evidence="2 3" key="1">
    <citation type="journal article" date="2011" name="Stand. Genomic Sci.">
        <title>Complete genome sequence of Treponema succinifaciens type strain (6091).</title>
        <authorList>
            <person name="Han C."/>
            <person name="Gronow S."/>
            <person name="Teshima H."/>
            <person name="Lapidus A."/>
            <person name="Nolan M."/>
            <person name="Lucas S."/>
            <person name="Hammon N."/>
            <person name="Deshpande S."/>
            <person name="Cheng J.F."/>
            <person name="Zeytun A."/>
            <person name="Tapia R."/>
            <person name="Goodwin L."/>
            <person name="Pitluck S."/>
            <person name="Liolios K."/>
            <person name="Pagani I."/>
            <person name="Ivanova N."/>
            <person name="Mavromatis K."/>
            <person name="Mikhailova N."/>
            <person name="Huntemann M."/>
            <person name="Pati A."/>
            <person name="Chen A."/>
            <person name="Palaniappan K."/>
            <person name="Land M."/>
            <person name="Hauser L."/>
            <person name="Brambilla E.M."/>
            <person name="Rohde M."/>
            <person name="Goker M."/>
            <person name="Woyke T."/>
            <person name="Bristow J."/>
            <person name="Eisen J.A."/>
            <person name="Markowitz V."/>
            <person name="Hugenholtz P."/>
            <person name="Kyrpides N.C."/>
            <person name="Klenk H.P."/>
            <person name="Detter J.C."/>
        </authorList>
    </citation>
    <scope>NUCLEOTIDE SEQUENCE [LARGE SCALE GENOMIC DNA]</scope>
    <source>
        <strain evidence="3">ATCC 33096 / DSM 2489 / 6091</strain>
    </source>
</reference>
<accession>F2NTH7</accession>
<proteinExistence type="predicted"/>
<keyword evidence="1" id="KW-0812">Transmembrane</keyword>
<feature type="transmembrane region" description="Helical" evidence="1">
    <location>
        <begin position="21"/>
        <end position="39"/>
    </location>
</feature>
<evidence type="ECO:0000313" key="3">
    <source>
        <dbReference type="Proteomes" id="UP000006852"/>
    </source>
</evidence>
<organism evidence="2 3">
    <name type="scientific">Treponema succinifaciens (strain ATCC 33096 / DSM 2489 / 6091)</name>
    <dbReference type="NCBI Taxonomy" id="869209"/>
    <lineage>
        <taxon>Bacteria</taxon>
        <taxon>Pseudomonadati</taxon>
        <taxon>Spirochaetota</taxon>
        <taxon>Spirochaetia</taxon>
        <taxon>Spirochaetales</taxon>
        <taxon>Treponemataceae</taxon>
        <taxon>Treponema</taxon>
    </lineage>
</organism>
<dbReference type="PANTHER" id="PTHR40076">
    <property type="entry name" value="MEMBRANE PROTEIN-RELATED"/>
    <property type="match status" value="1"/>
</dbReference>